<dbReference type="GO" id="GO:0000976">
    <property type="term" value="F:transcription cis-regulatory region binding"/>
    <property type="evidence" value="ECO:0007669"/>
    <property type="project" value="TreeGrafter"/>
</dbReference>
<keyword evidence="2" id="KW-0238">DNA-binding</keyword>
<dbReference type="SUPFAM" id="SSF47413">
    <property type="entry name" value="lambda repressor-like DNA-binding domains"/>
    <property type="match status" value="1"/>
</dbReference>
<dbReference type="PROSITE" id="PS00356">
    <property type="entry name" value="HTH_LACI_1"/>
    <property type="match status" value="1"/>
</dbReference>
<dbReference type="InterPro" id="IPR000843">
    <property type="entry name" value="HTH_LacI"/>
</dbReference>
<keyword evidence="3" id="KW-0804">Transcription</keyword>
<sequence length="373" mass="39856">MGKVGKGKATGRPSMFDVARLAGVSHQTVSRVINSSPDVAAATRAKVLKAIEELGYRPSNSARALASRRSRTIGLVAGGLRFFGPILSMSAVESVARSHGLFTSMAMVHEASCTPGEFAELCNTFDEQNVDAFVFLAPTDVMLDAACRVRVSQPTVIVTSTHGAVGMGECQSRLRSLGRSRNAMVGIDQWGAMTEVVRLASGFGHRRALYFAGPADWRDAATRLEAWRRASVRQSLQSVTVQCSSWDASEAYARMNHIVDRVGASGGRLASLVVTANDSQAVGVCRALHEHGLRIPQDVSVIGFDDMPAMDNMYPPLTTVRPDFERLGIMAMREVLSLLGEGDEPGYAVSSHGVGLIPATLVKRGSLGPVAIR</sequence>
<dbReference type="AlphaFoldDB" id="A0A087BR58"/>
<accession>A0A087BR58</accession>
<dbReference type="PANTHER" id="PTHR30146:SF109">
    <property type="entry name" value="HTH-TYPE TRANSCRIPTIONAL REGULATOR GALS"/>
    <property type="match status" value="1"/>
</dbReference>
<dbReference type="EMBL" id="JGZD01000006">
    <property type="protein sequence ID" value="KFI73508.1"/>
    <property type="molecule type" value="Genomic_DNA"/>
</dbReference>
<evidence type="ECO:0000256" key="3">
    <source>
        <dbReference type="ARBA" id="ARBA00023163"/>
    </source>
</evidence>
<dbReference type="Gene3D" id="3.40.50.2300">
    <property type="match status" value="2"/>
</dbReference>
<dbReference type="InterPro" id="IPR010982">
    <property type="entry name" value="Lambda_DNA-bd_dom_sf"/>
</dbReference>
<dbReference type="CDD" id="cd01574">
    <property type="entry name" value="PBP1_LacI"/>
    <property type="match status" value="1"/>
</dbReference>
<name>A0A087BR58_9BIFI</name>
<reference evidence="5 6" key="1">
    <citation type="submission" date="2014-03" db="EMBL/GenBank/DDBJ databases">
        <title>Genomics of Bifidobacteria.</title>
        <authorList>
            <person name="Ventura M."/>
            <person name="Milani C."/>
            <person name="Lugli G.A."/>
        </authorList>
    </citation>
    <scope>NUCLEOTIDE SEQUENCE [LARGE SCALE GENOMIC DNA]</scope>
    <source>
        <strain evidence="5 6">LMG 11592</strain>
    </source>
</reference>
<organism evidence="5 6">
    <name type="scientific">Bifidobacterium minimum</name>
    <dbReference type="NCBI Taxonomy" id="1693"/>
    <lineage>
        <taxon>Bacteria</taxon>
        <taxon>Bacillati</taxon>
        <taxon>Actinomycetota</taxon>
        <taxon>Actinomycetes</taxon>
        <taxon>Bifidobacteriales</taxon>
        <taxon>Bifidobacteriaceae</taxon>
        <taxon>Bifidobacterium</taxon>
    </lineage>
</organism>
<evidence type="ECO:0000256" key="2">
    <source>
        <dbReference type="ARBA" id="ARBA00023125"/>
    </source>
</evidence>
<dbReference type="eggNOG" id="COG1609">
    <property type="taxonomic scope" value="Bacteria"/>
</dbReference>
<protein>
    <submittedName>
        <fullName evidence="5">LacI family transcriptional regulator</fullName>
    </submittedName>
</protein>
<gene>
    <name evidence="5" type="ORF">BMIN_0938</name>
</gene>
<feature type="domain" description="HTH lacI-type" evidence="4">
    <location>
        <begin position="13"/>
        <end position="67"/>
    </location>
</feature>
<dbReference type="PROSITE" id="PS50932">
    <property type="entry name" value="HTH_LACI_2"/>
    <property type="match status" value="1"/>
</dbReference>
<dbReference type="Gene3D" id="1.10.260.40">
    <property type="entry name" value="lambda repressor-like DNA-binding domains"/>
    <property type="match status" value="1"/>
</dbReference>
<dbReference type="Pfam" id="PF13377">
    <property type="entry name" value="Peripla_BP_3"/>
    <property type="match status" value="1"/>
</dbReference>
<comment type="caution">
    <text evidence="5">The sequence shown here is derived from an EMBL/GenBank/DDBJ whole genome shotgun (WGS) entry which is preliminary data.</text>
</comment>
<evidence type="ECO:0000256" key="1">
    <source>
        <dbReference type="ARBA" id="ARBA00023015"/>
    </source>
</evidence>
<evidence type="ECO:0000259" key="4">
    <source>
        <dbReference type="PROSITE" id="PS50932"/>
    </source>
</evidence>
<dbReference type="CDD" id="cd01392">
    <property type="entry name" value="HTH_LacI"/>
    <property type="match status" value="1"/>
</dbReference>
<keyword evidence="1" id="KW-0805">Transcription regulation</keyword>
<dbReference type="SMART" id="SM00354">
    <property type="entry name" value="HTH_LACI"/>
    <property type="match status" value="1"/>
</dbReference>
<dbReference type="GO" id="GO:0003700">
    <property type="term" value="F:DNA-binding transcription factor activity"/>
    <property type="evidence" value="ECO:0007669"/>
    <property type="project" value="TreeGrafter"/>
</dbReference>
<dbReference type="PANTHER" id="PTHR30146">
    <property type="entry name" value="LACI-RELATED TRANSCRIPTIONAL REPRESSOR"/>
    <property type="match status" value="1"/>
</dbReference>
<evidence type="ECO:0000313" key="5">
    <source>
        <dbReference type="EMBL" id="KFI73508.1"/>
    </source>
</evidence>
<keyword evidence="6" id="KW-1185">Reference proteome</keyword>
<dbReference type="InterPro" id="IPR046335">
    <property type="entry name" value="LacI/GalR-like_sensor"/>
</dbReference>
<dbReference type="SUPFAM" id="SSF53822">
    <property type="entry name" value="Periplasmic binding protein-like I"/>
    <property type="match status" value="1"/>
</dbReference>
<evidence type="ECO:0000313" key="6">
    <source>
        <dbReference type="Proteomes" id="UP000029014"/>
    </source>
</evidence>
<dbReference type="STRING" id="1693.BMIN_0938"/>
<proteinExistence type="predicted"/>
<dbReference type="InterPro" id="IPR028082">
    <property type="entry name" value="Peripla_BP_I"/>
</dbReference>
<dbReference type="Pfam" id="PF00356">
    <property type="entry name" value="LacI"/>
    <property type="match status" value="1"/>
</dbReference>
<dbReference type="Proteomes" id="UP000029014">
    <property type="component" value="Unassembled WGS sequence"/>
</dbReference>